<dbReference type="PANTHER" id="PTHR24330:SF19">
    <property type="entry name" value="MEDIATOR OF RNA POLYMERASE II TRANSCRIPTION SUBUNIT 29"/>
    <property type="match status" value="1"/>
</dbReference>
<evidence type="ECO:0000256" key="1">
    <source>
        <dbReference type="SAM" id="MobiDB-lite"/>
    </source>
</evidence>
<organism evidence="2 3">
    <name type="scientific">Chlamydomonas schloesseri</name>
    <dbReference type="NCBI Taxonomy" id="2026947"/>
    <lineage>
        <taxon>Eukaryota</taxon>
        <taxon>Viridiplantae</taxon>
        <taxon>Chlorophyta</taxon>
        <taxon>core chlorophytes</taxon>
        <taxon>Chlorophyceae</taxon>
        <taxon>CS clade</taxon>
        <taxon>Chlamydomonadales</taxon>
        <taxon>Chlamydomonadaceae</taxon>
        <taxon>Chlamydomonas</taxon>
    </lineage>
</organism>
<dbReference type="PANTHER" id="PTHR24330">
    <property type="entry name" value="HOMEOBOX PROTEIN BARH-LIKE"/>
    <property type="match status" value="1"/>
</dbReference>
<evidence type="ECO:0000313" key="3">
    <source>
        <dbReference type="Proteomes" id="UP000613740"/>
    </source>
</evidence>
<comment type="caution">
    <text evidence="2">The sequence shown here is derived from an EMBL/GenBank/DDBJ whole genome shotgun (WGS) entry which is preliminary data.</text>
</comment>
<protein>
    <submittedName>
        <fullName evidence="2">Uncharacterized protein</fullName>
    </submittedName>
</protein>
<feature type="compositionally biased region" description="Acidic residues" evidence="1">
    <location>
        <begin position="628"/>
        <end position="640"/>
    </location>
</feature>
<sequence length="1276" mass="130911">MGLSQRLAGRCSAPLTVALRAAGVTPAVIRGVARDLVRRYNLAHDLGDTVRVLGAAARRRHADPDAAAIADLLQASPQWMAAVAADESIESLLDRAGDCPVKALRVLCPHSPRQQGGQQGQPQQQQLAVDQEGEEEEEEEDQGGWWDGDLLDDDDWVAGTATHLALRAVADVAVAGAGAGAGPSSGGPSQSQQQLLGQLDQLLAAACRCVKQGEEPVLALALAGQGRLLDALEGRSRGALRRLLGMACEAGHEQVAVAMVEQRPLELELQPLTQGQQQSVGTFNRWPDLPLELRAAVASHAGMRVIIEALAPCTDAREQLQQQQPAAGGPAAAVGPAALRSRDGIRLLRAVLSDPQLLSRALLVDAAQRARERLAAAGLAGLVDIPSSYSYSLGPVEVLRRLVEPVAHQVVRTAAVTRAAATAPTTVMPAVTAAAVAATAVATPAATTAAAAAARTEATAAPDSAAAQDALAGAAGAGAATAVPAAAAAAAVMPAAVVKSPLASSSPPTPSTAAAMRAAGVTPAVIRGVARDLVEGFDLEDDPFHDALKALGAAVRRRHVDPDAAAIADLLQASPQWMAAVAADESIGSLLHRAGDCPVKALRMLCPHSPRQQGGQQGQQQQQQLAVDQEEEGEEEEEDQGGWWDGDLLDDDDWVAGTATHLALRAVADVAVAGAGAGAGPSSGGPSQSQQQLLGQLDQLLAAACRCVKQGEEPVLALALAGQGRLLDALEGRSRGALRRLLGVACEAGHEQVAMAMVEQRPLELELLRWLGDCPSPDSDSGSDPDEPAEQGAPHEVVWDDLRVCRLAAWVAEWLLRRSHPAAAGAAAATRLVDALMEASIEGARQAMGDERSRQGSDGSYADVRDAVWSAAGHGQDAMLLTLLQHSALRALMCERGVGGLGKALKMACKAAWTGTGGGACVRLLLNGDGIMRAVLADARDSALLAFQHACGKGCEAASKYEMTEATLHSGCEDTLAALLAHGALMATLVAHAPPEQLGEGLVAACESGQPRLVGMLLAHPRYRECVLSHAAASSLGRALEAACVERQGGCVRALLGDGGVTAALAAHAPGSVAAAFPAAATAAVSEGGNHDALAAMLGSSHIVECVVALTFYECCGLLVGACEHNRSDIVRQLLGQQAIVRALVEGGVDAAVLAFQEACRGNEQALAAVLECAPLLAAMAAQAPLGLARGLVAACAWRSPTGALVVRRLLGCGALMAAITQEERCARQLVEALRRASAVSAAVVAALVAHGGFVSAVRGCHLPAELAHLLVLVDG</sequence>
<feature type="compositionally biased region" description="Acidic residues" evidence="1">
    <location>
        <begin position="131"/>
        <end position="142"/>
    </location>
</feature>
<reference evidence="2" key="1">
    <citation type="journal article" date="2020" name="bioRxiv">
        <title>Comparative genomics of Chlamydomonas.</title>
        <authorList>
            <person name="Craig R.J."/>
            <person name="Hasan A.R."/>
            <person name="Ness R.W."/>
            <person name="Keightley P.D."/>
        </authorList>
    </citation>
    <scope>NUCLEOTIDE SEQUENCE</scope>
    <source>
        <strain evidence="2">CCAP 11/173</strain>
    </source>
</reference>
<proteinExistence type="predicted"/>
<gene>
    <name evidence="2" type="ORF">HYH02_004181</name>
</gene>
<feature type="region of interest" description="Disordered" evidence="1">
    <location>
        <begin position="774"/>
        <end position="795"/>
    </location>
</feature>
<dbReference type="InterPro" id="IPR052145">
    <property type="entry name" value="Mediator/Homeobox_domain"/>
</dbReference>
<dbReference type="Proteomes" id="UP000613740">
    <property type="component" value="Unassembled WGS sequence"/>
</dbReference>
<feature type="compositionally biased region" description="Low complexity" evidence="1">
    <location>
        <begin position="612"/>
        <end position="624"/>
    </location>
</feature>
<dbReference type="AlphaFoldDB" id="A0A835WQ59"/>
<feature type="region of interest" description="Disordered" evidence="1">
    <location>
        <begin position="608"/>
        <end position="649"/>
    </location>
</feature>
<evidence type="ECO:0000313" key="2">
    <source>
        <dbReference type="EMBL" id="KAG2451586.1"/>
    </source>
</evidence>
<keyword evidence="3" id="KW-1185">Reference proteome</keyword>
<accession>A0A835WQ59</accession>
<name>A0A835WQ59_9CHLO</name>
<feature type="compositionally biased region" description="Low complexity" evidence="1">
    <location>
        <begin position="114"/>
        <end position="126"/>
    </location>
</feature>
<dbReference type="EMBL" id="JAEHOD010000008">
    <property type="protein sequence ID" value="KAG2451586.1"/>
    <property type="molecule type" value="Genomic_DNA"/>
</dbReference>
<feature type="region of interest" description="Disordered" evidence="1">
    <location>
        <begin position="110"/>
        <end position="151"/>
    </location>
</feature>